<name>A0A5E4CRS4_MARMO</name>
<sequence length="110" mass="12384">MTTGEPLDKHYIIRRELLTSADFDDVWGTSGLRDLGPTLCDTSPPRRVTRVDGVRRVAGPHDHKREPSTSRHSPLFRTLPPVLRPFCTHGLSRYPSWSTTSAKPHEGLDL</sequence>
<dbReference type="AlphaFoldDB" id="A0A5E4CRS4"/>
<comment type="caution">
    <text evidence="2">The sequence shown here is derived from an EMBL/GenBank/DDBJ whole genome shotgun (WGS) entry which is preliminary data.</text>
</comment>
<protein>
    <submittedName>
        <fullName evidence="2">Uncharacterized protein</fullName>
    </submittedName>
</protein>
<evidence type="ECO:0000256" key="1">
    <source>
        <dbReference type="SAM" id="MobiDB-lite"/>
    </source>
</evidence>
<evidence type="ECO:0000313" key="2">
    <source>
        <dbReference type="EMBL" id="VTJ84523.1"/>
    </source>
</evidence>
<feature type="region of interest" description="Disordered" evidence="1">
    <location>
        <begin position="91"/>
        <end position="110"/>
    </location>
</feature>
<gene>
    <name evidence="2" type="ORF">MONAX_5E041207</name>
</gene>
<accession>A0A5E4CRS4</accession>
<organism evidence="2">
    <name type="scientific">Marmota monax</name>
    <name type="common">Woodchuck</name>
    <dbReference type="NCBI Taxonomy" id="9995"/>
    <lineage>
        <taxon>Eukaryota</taxon>
        <taxon>Metazoa</taxon>
        <taxon>Chordata</taxon>
        <taxon>Craniata</taxon>
        <taxon>Vertebrata</taxon>
        <taxon>Euteleostomi</taxon>
        <taxon>Mammalia</taxon>
        <taxon>Eutheria</taxon>
        <taxon>Euarchontoglires</taxon>
        <taxon>Glires</taxon>
        <taxon>Rodentia</taxon>
        <taxon>Sciuromorpha</taxon>
        <taxon>Sciuridae</taxon>
        <taxon>Xerinae</taxon>
        <taxon>Marmotini</taxon>
        <taxon>Marmota</taxon>
    </lineage>
</organism>
<feature type="compositionally biased region" description="Basic and acidic residues" evidence="1">
    <location>
        <begin position="52"/>
        <end position="69"/>
    </location>
</feature>
<proteinExistence type="predicted"/>
<feature type="region of interest" description="Disordered" evidence="1">
    <location>
        <begin position="52"/>
        <end position="77"/>
    </location>
</feature>
<reference evidence="2" key="1">
    <citation type="submission" date="2019-04" db="EMBL/GenBank/DDBJ databases">
        <authorList>
            <person name="Alioto T."/>
            <person name="Alioto T."/>
        </authorList>
    </citation>
    <scope>NUCLEOTIDE SEQUENCE [LARGE SCALE GENOMIC DNA]</scope>
</reference>
<dbReference type="EMBL" id="CABDUW010001899">
    <property type="protein sequence ID" value="VTJ84523.1"/>
    <property type="molecule type" value="Genomic_DNA"/>
</dbReference>